<name>A0ACC6UUK3_STRAO</name>
<keyword evidence="2" id="KW-1185">Reference proteome</keyword>
<dbReference type="Proteomes" id="UP001565447">
    <property type="component" value="Unassembled WGS sequence"/>
</dbReference>
<reference evidence="1" key="1">
    <citation type="submission" date="2024-07" db="EMBL/GenBank/DDBJ databases">
        <title>Genome sequencing of plant associated microbes to promote plant fitness in Sorghum bicolor and Oryza sativa.</title>
        <authorList>
            <person name="Coleman-Derr D."/>
        </authorList>
    </citation>
    <scope>NUCLEOTIDE SEQUENCE</scope>
    <source>
        <strain evidence="1">SAI-173</strain>
    </source>
</reference>
<proteinExistence type="predicted"/>
<accession>A0ACC6UUK3</accession>
<protein>
    <submittedName>
        <fullName evidence="1">Uncharacterized protein</fullName>
    </submittedName>
</protein>
<sequence length="37" mass="3741">MSGLARTRRSAPGRATAAATAPVSFCASPVRPDVVRG</sequence>
<gene>
    <name evidence="1" type="ORF">RKD21_005484</name>
</gene>
<organism evidence="1 2">
    <name type="scientific">Streptomyces albogriseolus</name>
    <dbReference type="NCBI Taxonomy" id="1887"/>
    <lineage>
        <taxon>Bacteria</taxon>
        <taxon>Bacillati</taxon>
        <taxon>Actinomycetota</taxon>
        <taxon>Actinomycetes</taxon>
        <taxon>Kitasatosporales</taxon>
        <taxon>Streptomycetaceae</taxon>
        <taxon>Streptomyces</taxon>
        <taxon>Streptomyces albogriseolus group</taxon>
    </lineage>
</organism>
<evidence type="ECO:0000313" key="2">
    <source>
        <dbReference type="Proteomes" id="UP001565447"/>
    </source>
</evidence>
<comment type="caution">
    <text evidence="1">The sequence shown here is derived from an EMBL/GenBank/DDBJ whole genome shotgun (WGS) entry which is preliminary data.</text>
</comment>
<evidence type="ECO:0000313" key="1">
    <source>
        <dbReference type="EMBL" id="MEY9815227.1"/>
    </source>
</evidence>
<dbReference type="EMBL" id="JBGCBD010000002">
    <property type="protein sequence ID" value="MEY9815227.1"/>
    <property type="molecule type" value="Genomic_DNA"/>
</dbReference>